<dbReference type="InterPro" id="IPR052039">
    <property type="entry name" value="Caspase-related_regulators"/>
</dbReference>
<dbReference type="InterPro" id="IPR029030">
    <property type="entry name" value="Caspase-like_dom_sf"/>
</dbReference>
<evidence type="ECO:0000313" key="3">
    <source>
        <dbReference type="EMBL" id="BAO29215.1"/>
    </source>
</evidence>
<keyword evidence="4" id="KW-1185">Reference proteome</keyword>
<sequence length="517" mass="55865">MRETGLLRKSIRFPLSAALMALVLVACAAPPQYSKTEDPFRALSSRATRLHSAAKLCVLLTDNTSKTFDYLTTMRDGLAGSAMSGFDSRRLVSDITNTLQSRFREVTSINSAADLPSRDCGLALSLDLKLTMSPGIRKEGAAEITASFADNKGVKVDGMSIVATRHTWGSIGEAAAEAWDAANTDFGDKLDKSAALLAFGASSPPTAAPGTPPASLADTSAAIDLAFWDSIKNSANPADFQAYLRKFPSGSFESLARSRLAALGEAAPVRMKPLAQPGNARLNFGNYHALVIGIDNYRSVTPLKTAAHDARTVADLLQKEYGFKVTLLLDATRNQMLDSFDDLRRRLTDADNLLIYYAGHGHLDTDSDRGFWLPVDADANRRANWLSNSDIADMVRGTRAKHVLLVADSCYAGTLTRSLSVQMTALDDFTRLSQKRARTALVSGGLEPVEDAGGGKHSVFAKAFLDALRTNTGIVDMSQLFSSMRRQVVLSAQQTPQYSDIRQAGHEGGDFIFVRRK</sequence>
<evidence type="ECO:0000259" key="2">
    <source>
        <dbReference type="Pfam" id="PF00656"/>
    </source>
</evidence>
<dbReference type="SUPFAM" id="SSF52129">
    <property type="entry name" value="Caspase-like"/>
    <property type="match status" value="1"/>
</dbReference>
<dbReference type="PROSITE" id="PS51257">
    <property type="entry name" value="PROKAR_LIPOPROTEIN"/>
    <property type="match status" value="1"/>
</dbReference>
<dbReference type="GO" id="GO:0006508">
    <property type="term" value="P:proteolysis"/>
    <property type="evidence" value="ECO:0007669"/>
    <property type="project" value="InterPro"/>
</dbReference>
<dbReference type="PANTHER" id="PTHR22576">
    <property type="entry name" value="MUCOSA ASSOCIATED LYMPHOID TISSUE LYMPHOMA TRANSLOCATION PROTEIN 1/PARACASPASE"/>
    <property type="match status" value="1"/>
</dbReference>
<dbReference type="EMBL" id="AP012547">
    <property type="protein sequence ID" value="BAO29215.1"/>
    <property type="molecule type" value="Genomic_DNA"/>
</dbReference>
<feature type="signal peptide" evidence="1">
    <location>
        <begin position="1"/>
        <end position="28"/>
    </location>
</feature>
<feature type="domain" description="Peptidase C14 caspase" evidence="2">
    <location>
        <begin position="288"/>
        <end position="499"/>
    </location>
</feature>
<protein>
    <recommendedName>
        <fullName evidence="2">Peptidase C14 caspase domain-containing protein</fullName>
    </recommendedName>
</protein>
<gene>
    <name evidence="3" type="ORF">SUTH_01416</name>
</gene>
<keyword evidence="1" id="KW-0732">Signal</keyword>
<dbReference type="AlphaFoldDB" id="W0SEL5"/>
<organism evidence="3 4">
    <name type="scientific">Sulfuritalea hydrogenivorans sk43H</name>
    <dbReference type="NCBI Taxonomy" id="1223802"/>
    <lineage>
        <taxon>Bacteria</taxon>
        <taxon>Pseudomonadati</taxon>
        <taxon>Pseudomonadota</taxon>
        <taxon>Betaproteobacteria</taxon>
        <taxon>Nitrosomonadales</taxon>
        <taxon>Sterolibacteriaceae</taxon>
        <taxon>Sulfuritalea</taxon>
    </lineage>
</organism>
<dbReference type="Pfam" id="PF00656">
    <property type="entry name" value="Peptidase_C14"/>
    <property type="match status" value="1"/>
</dbReference>
<dbReference type="Proteomes" id="UP000031637">
    <property type="component" value="Chromosome"/>
</dbReference>
<dbReference type="HOGENOM" id="CLU_526679_0_0_4"/>
<accession>W0SEL5</accession>
<evidence type="ECO:0000256" key="1">
    <source>
        <dbReference type="SAM" id="SignalP"/>
    </source>
</evidence>
<proteinExistence type="predicted"/>
<dbReference type="PANTHER" id="PTHR22576:SF37">
    <property type="entry name" value="MUCOSA-ASSOCIATED LYMPHOID TISSUE LYMPHOMA TRANSLOCATION PROTEIN 1"/>
    <property type="match status" value="1"/>
</dbReference>
<name>W0SEL5_9PROT</name>
<evidence type="ECO:0000313" key="4">
    <source>
        <dbReference type="Proteomes" id="UP000031637"/>
    </source>
</evidence>
<reference evidence="3 4" key="1">
    <citation type="journal article" date="2014" name="Syst. Appl. Microbiol.">
        <title>Complete genomes of freshwater sulfur oxidizers Sulfuricella denitrificans skB26 and Sulfuritalea hydrogenivorans sk43H: genetic insights into the sulfur oxidation pathway of betaproteobacteria.</title>
        <authorList>
            <person name="Watanabe T."/>
            <person name="Kojima H."/>
            <person name="Fukui M."/>
        </authorList>
    </citation>
    <scope>NUCLEOTIDE SEQUENCE [LARGE SCALE GENOMIC DNA]</scope>
    <source>
        <strain evidence="3">DSM22779</strain>
    </source>
</reference>
<dbReference type="GO" id="GO:0004197">
    <property type="term" value="F:cysteine-type endopeptidase activity"/>
    <property type="evidence" value="ECO:0007669"/>
    <property type="project" value="InterPro"/>
</dbReference>
<dbReference type="KEGG" id="shd:SUTH_01416"/>
<feature type="chain" id="PRO_5004795335" description="Peptidase C14 caspase domain-containing protein" evidence="1">
    <location>
        <begin position="29"/>
        <end position="517"/>
    </location>
</feature>
<dbReference type="STRING" id="1223802.SUTH_01416"/>
<dbReference type="Gene3D" id="3.40.50.1460">
    <property type="match status" value="1"/>
</dbReference>
<dbReference type="InterPro" id="IPR011600">
    <property type="entry name" value="Pept_C14_caspase"/>
</dbReference>